<dbReference type="InterPro" id="IPR021678">
    <property type="entry name" value="DUF3263"/>
</dbReference>
<dbReference type="EMBL" id="CAFBLP010000039">
    <property type="protein sequence ID" value="CAB4882311.1"/>
    <property type="molecule type" value="Genomic_DNA"/>
</dbReference>
<protein>
    <submittedName>
        <fullName evidence="1">Unannotated protein</fullName>
    </submittedName>
</protein>
<proteinExistence type="predicted"/>
<name>A0A6J7EJL0_9ZZZZ</name>
<gene>
    <name evidence="1" type="ORF">UFOPK3376_01662</name>
</gene>
<accession>A0A6J7EJL0</accession>
<sequence length="94" mass="10872">MAETNELTERERALLDFEGNWWTLDDAKDTLIRAKFACSLDEYYQELNRLLDVPAALTYDPLVVRRLVRLRDRRRRARLEGPAEADGAHGGPTQ</sequence>
<evidence type="ECO:0000313" key="1">
    <source>
        <dbReference type="EMBL" id="CAB4882311.1"/>
    </source>
</evidence>
<organism evidence="1">
    <name type="scientific">freshwater metagenome</name>
    <dbReference type="NCBI Taxonomy" id="449393"/>
    <lineage>
        <taxon>unclassified sequences</taxon>
        <taxon>metagenomes</taxon>
        <taxon>ecological metagenomes</taxon>
    </lineage>
</organism>
<reference evidence="1" key="1">
    <citation type="submission" date="2020-05" db="EMBL/GenBank/DDBJ databases">
        <authorList>
            <person name="Chiriac C."/>
            <person name="Salcher M."/>
            <person name="Ghai R."/>
            <person name="Kavagutti S V."/>
        </authorList>
    </citation>
    <scope>NUCLEOTIDE SEQUENCE</scope>
</reference>
<dbReference type="AlphaFoldDB" id="A0A6J7EJL0"/>
<dbReference type="Pfam" id="PF11662">
    <property type="entry name" value="DUF3263"/>
    <property type="match status" value="1"/>
</dbReference>